<evidence type="ECO:0000256" key="1">
    <source>
        <dbReference type="SAM" id="Phobius"/>
    </source>
</evidence>
<accession>A0A9P8Q000</accession>
<dbReference type="Proteomes" id="UP000774326">
    <property type="component" value="Unassembled WGS sequence"/>
</dbReference>
<keyword evidence="1" id="KW-1133">Transmembrane helix</keyword>
<reference evidence="2" key="1">
    <citation type="journal article" date="2021" name="Open Biol.">
        <title>Shared evolutionary footprints suggest mitochondrial oxidative damage underlies multiple complex I losses in fungi.</title>
        <authorList>
            <person name="Schikora-Tamarit M.A."/>
            <person name="Marcet-Houben M."/>
            <person name="Nosek J."/>
            <person name="Gabaldon T."/>
        </authorList>
    </citation>
    <scope>NUCLEOTIDE SEQUENCE</scope>
    <source>
        <strain evidence="2">CBS2887</strain>
    </source>
</reference>
<feature type="transmembrane region" description="Helical" evidence="1">
    <location>
        <begin position="41"/>
        <end position="63"/>
    </location>
</feature>
<name>A0A9P8Q000_WICPI</name>
<organism evidence="2 3">
    <name type="scientific">Wickerhamomyces pijperi</name>
    <name type="common">Yeast</name>
    <name type="synonym">Pichia pijperi</name>
    <dbReference type="NCBI Taxonomy" id="599730"/>
    <lineage>
        <taxon>Eukaryota</taxon>
        <taxon>Fungi</taxon>
        <taxon>Dikarya</taxon>
        <taxon>Ascomycota</taxon>
        <taxon>Saccharomycotina</taxon>
        <taxon>Saccharomycetes</taxon>
        <taxon>Phaffomycetales</taxon>
        <taxon>Wickerhamomycetaceae</taxon>
        <taxon>Wickerhamomyces</taxon>
    </lineage>
</organism>
<evidence type="ECO:0000313" key="3">
    <source>
        <dbReference type="Proteomes" id="UP000774326"/>
    </source>
</evidence>
<dbReference type="AlphaFoldDB" id="A0A9P8Q000"/>
<sequence length="91" mass="9195">MTNLLPKVKTKLIVGCSGSSAPSTAAAVPSGVDFSDSSSLISFTITINLITSLVAGVAFICVMRAKMISTGGMATSLSAGLHCKIEGERSS</sequence>
<comment type="caution">
    <text evidence="2">The sequence shown here is derived from an EMBL/GenBank/DDBJ whole genome shotgun (WGS) entry which is preliminary data.</text>
</comment>
<keyword evidence="1" id="KW-0472">Membrane</keyword>
<proteinExistence type="predicted"/>
<dbReference type="EMBL" id="JAEUBG010004470">
    <property type="protein sequence ID" value="KAH3681322.1"/>
    <property type="molecule type" value="Genomic_DNA"/>
</dbReference>
<gene>
    <name evidence="2" type="ORF">WICPIJ_007724</name>
</gene>
<keyword evidence="1" id="KW-0812">Transmembrane</keyword>
<protein>
    <submittedName>
        <fullName evidence="2">Uncharacterized protein</fullName>
    </submittedName>
</protein>
<reference evidence="2" key="2">
    <citation type="submission" date="2021-01" db="EMBL/GenBank/DDBJ databases">
        <authorList>
            <person name="Schikora-Tamarit M.A."/>
        </authorList>
    </citation>
    <scope>NUCLEOTIDE SEQUENCE</scope>
    <source>
        <strain evidence="2">CBS2887</strain>
    </source>
</reference>
<keyword evidence="3" id="KW-1185">Reference proteome</keyword>
<evidence type="ECO:0000313" key="2">
    <source>
        <dbReference type="EMBL" id="KAH3681322.1"/>
    </source>
</evidence>